<gene>
    <name evidence="2" type="ORF">rosag_06180</name>
</gene>
<sequence length="138" mass="15515">MPRPLSRRSVPRTALARVPRRPRRRFGAAECSEQLVKRSLKAAALRDCGRRCVYCATPLERETATLDHVYPRAHGGGNVPGNLVASCVRCNRLKGDLLPQEFFLRHPWAGLNFMRYARAVHRALKRNARRAVSLACAA</sequence>
<comment type="caution">
    <text evidence="2">The sequence shown here is derived from an EMBL/GenBank/DDBJ whole genome shotgun (WGS) entry which is preliminary data.</text>
</comment>
<keyword evidence="3" id="KW-1185">Reference proteome</keyword>
<dbReference type="PANTHER" id="PTHR33877:SF2">
    <property type="entry name" value="OS07G0170200 PROTEIN"/>
    <property type="match status" value="1"/>
</dbReference>
<evidence type="ECO:0000313" key="3">
    <source>
        <dbReference type="Proteomes" id="UP001161325"/>
    </source>
</evidence>
<dbReference type="PANTHER" id="PTHR33877">
    <property type="entry name" value="SLL1193 PROTEIN"/>
    <property type="match status" value="1"/>
</dbReference>
<dbReference type="Pfam" id="PF14279">
    <property type="entry name" value="HNH_5"/>
    <property type="match status" value="1"/>
</dbReference>
<accession>A0AA37QD38</accession>
<dbReference type="EMBL" id="BRXS01000001">
    <property type="protein sequence ID" value="GLC24105.1"/>
    <property type="molecule type" value="Genomic_DNA"/>
</dbReference>
<dbReference type="InterPro" id="IPR052892">
    <property type="entry name" value="NA-targeting_endonuclease"/>
</dbReference>
<name>A0AA37QD38_9BACT</name>
<dbReference type="RefSeq" id="WP_284348553.1">
    <property type="nucleotide sequence ID" value="NZ_BRXS01000001.1"/>
</dbReference>
<dbReference type="Proteomes" id="UP001161325">
    <property type="component" value="Unassembled WGS sequence"/>
</dbReference>
<dbReference type="CDD" id="cd00085">
    <property type="entry name" value="HNHc"/>
    <property type="match status" value="1"/>
</dbReference>
<feature type="domain" description="HNH nuclease" evidence="1">
    <location>
        <begin position="38"/>
        <end position="92"/>
    </location>
</feature>
<evidence type="ECO:0000259" key="1">
    <source>
        <dbReference type="SMART" id="SM00507"/>
    </source>
</evidence>
<dbReference type="InterPro" id="IPR003615">
    <property type="entry name" value="HNH_nuc"/>
</dbReference>
<reference evidence="2" key="1">
    <citation type="submission" date="2022-08" db="EMBL/GenBank/DDBJ databases">
        <title>Draft genome sequencing of Roseisolibacter agri AW1220.</title>
        <authorList>
            <person name="Tobiishi Y."/>
            <person name="Tonouchi A."/>
        </authorList>
    </citation>
    <scope>NUCLEOTIDE SEQUENCE</scope>
    <source>
        <strain evidence="2">AW1220</strain>
    </source>
</reference>
<evidence type="ECO:0000313" key="2">
    <source>
        <dbReference type="EMBL" id="GLC24105.1"/>
    </source>
</evidence>
<proteinExistence type="predicted"/>
<protein>
    <recommendedName>
        <fullName evidence="1">HNH nuclease domain-containing protein</fullName>
    </recommendedName>
</protein>
<dbReference type="InterPro" id="IPR029471">
    <property type="entry name" value="HNH_5"/>
</dbReference>
<dbReference type="Gene3D" id="1.10.30.50">
    <property type="match status" value="1"/>
</dbReference>
<organism evidence="2 3">
    <name type="scientific">Roseisolibacter agri</name>
    <dbReference type="NCBI Taxonomy" id="2014610"/>
    <lineage>
        <taxon>Bacteria</taxon>
        <taxon>Pseudomonadati</taxon>
        <taxon>Gemmatimonadota</taxon>
        <taxon>Gemmatimonadia</taxon>
        <taxon>Gemmatimonadales</taxon>
        <taxon>Gemmatimonadaceae</taxon>
        <taxon>Roseisolibacter</taxon>
    </lineage>
</organism>
<dbReference type="AlphaFoldDB" id="A0AA37QD38"/>
<dbReference type="SMART" id="SM00507">
    <property type="entry name" value="HNHc"/>
    <property type="match status" value="1"/>
</dbReference>